<evidence type="ECO:0000259" key="2">
    <source>
        <dbReference type="Pfam" id="PF00793"/>
    </source>
</evidence>
<dbReference type="Pfam" id="PF18152">
    <property type="entry name" value="DAHP_snth_FXD"/>
    <property type="match status" value="1"/>
</dbReference>
<organism evidence="4 5">
    <name type="scientific">Candidatus Enterenecus faecium</name>
    <dbReference type="NCBI Taxonomy" id="2840780"/>
    <lineage>
        <taxon>Bacteria</taxon>
        <taxon>Bacillati</taxon>
        <taxon>Bacillota</taxon>
        <taxon>Clostridia</taxon>
        <taxon>Eubacteriales</taxon>
        <taxon>Candidatus Enterenecus</taxon>
    </lineage>
</organism>
<keyword evidence="1 4" id="KW-0808">Transferase</keyword>
<dbReference type="NCBIfam" id="NF006421">
    <property type="entry name" value="PRK08673.1"/>
    <property type="match status" value="1"/>
</dbReference>
<dbReference type="PANTHER" id="PTHR43018:SF2">
    <property type="entry name" value="PHOSPHO-2-DEHYDRO-3-DEOXYHEPTONATE ALDOLASE"/>
    <property type="match status" value="1"/>
</dbReference>
<comment type="caution">
    <text evidence="4">The sequence shown here is derived from an EMBL/GenBank/DDBJ whole genome shotgun (WGS) entry which is preliminary data.</text>
</comment>
<dbReference type="GO" id="GO:0009073">
    <property type="term" value="P:aromatic amino acid family biosynthetic process"/>
    <property type="evidence" value="ECO:0007669"/>
    <property type="project" value="InterPro"/>
</dbReference>
<reference evidence="4" key="1">
    <citation type="submission" date="2020-10" db="EMBL/GenBank/DDBJ databases">
        <authorList>
            <person name="Gilroy R."/>
        </authorList>
    </citation>
    <scope>NUCLEOTIDE SEQUENCE</scope>
    <source>
        <strain evidence="4">ChiGjej2B2-12916</strain>
    </source>
</reference>
<feature type="domain" description="DAHP synthase ferredoxin-like" evidence="3">
    <location>
        <begin position="1"/>
        <end position="69"/>
    </location>
</feature>
<feature type="domain" description="DAHP synthetase I/KDSA" evidence="2">
    <location>
        <begin position="89"/>
        <end position="325"/>
    </location>
</feature>
<accession>A0A9D0YSE4</accession>
<dbReference type="InterPro" id="IPR041071">
    <property type="entry name" value="DAHP_snth_FXD"/>
</dbReference>
<dbReference type="InterPro" id="IPR006268">
    <property type="entry name" value="DAHP_syn_2"/>
</dbReference>
<reference evidence="4" key="2">
    <citation type="journal article" date="2021" name="PeerJ">
        <title>Extensive microbial diversity within the chicken gut microbiome revealed by metagenomics and culture.</title>
        <authorList>
            <person name="Gilroy R."/>
            <person name="Ravi A."/>
            <person name="Getino M."/>
            <person name="Pursley I."/>
            <person name="Horton D.L."/>
            <person name="Alikhan N.F."/>
            <person name="Baker D."/>
            <person name="Gharbi K."/>
            <person name="Hall N."/>
            <person name="Watson M."/>
            <person name="Adriaenssens E.M."/>
            <person name="Foster-Nyarko E."/>
            <person name="Jarju S."/>
            <person name="Secka A."/>
            <person name="Antonio M."/>
            <person name="Oren A."/>
            <person name="Chaudhuri R.R."/>
            <person name="La Ragione R."/>
            <person name="Hildebrand F."/>
            <person name="Pallen M.J."/>
        </authorList>
    </citation>
    <scope>NUCLEOTIDE SEQUENCE</scope>
    <source>
        <strain evidence="4">ChiGjej2B2-12916</strain>
    </source>
</reference>
<proteinExistence type="predicted"/>
<dbReference type="InterPro" id="IPR013785">
    <property type="entry name" value="Aldolase_TIM"/>
</dbReference>
<dbReference type="InterPro" id="IPR006218">
    <property type="entry name" value="DAHP1/KDSA"/>
</dbReference>
<sequence length="340" mass="37081">MVIVMKPSATQDTIQALAHQLETDHPEVRVSITKGVGCSILGLVGDTSQIDQDKLTIHQDVDRVMRVQEPYKKANRKFHPEDSAVRIGNAVIGGGGFTVIAGPCSVESREQIIDVAQSVKASGASLLRGGAFKPRTSPYAFQGMGTPGLDLLLEAKAETGLPIVTELMSPKYCELFEEKVDMVQIGARNMQNFDLLKEVGKMSKPILLKRGLANTYEEWIMSAEYIMAAGNENVILCERGVRTFETFTRNTLDLSAIPAIRRMSHLPIVVDPSHAAGMYWMVEPLAMAAAAVGADGLMIEVHNNPACAKCDGQQSLTPEKFRRLMDKVVPLVELMGKTLT</sequence>
<dbReference type="InterPro" id="IPR052899">
    <property type="entry name" value="Class-I_DAHP_synthase"/>
</dbReference>
<dbReference type="AlphaFoldDB" id="A0A9D0YSE4"/>
<name>A0A9D0YSE4_9FIRM</name>
<evidence type="ECO:0000313" key="5">
    <source>
        <dbReference type="Proteomes" id="UP000886879"/>
    </source>
</evidence>
<dbReference type="EC" id="2.5.1.54" evidence="4"/>
<protein>
    <submittedName>
        <fullName evidence="4">3-deoxy-7-phosphoheptulonate synthase</fullName>
        <ecNumber evidence="4">2.5.1.54</ecNumber>
    </submittedName>
</protein>
<dbReference type="EMBL" id="DVFO01000063">
    <property type="protein sequence ID" value="HIQ61169.1"/>
    <property type="molecule type" value="Genomic_DNA"/>
</dbReference>
<dbReference type="Proteomes" id="UP000886879">
    <property type="component" value="Unassembled WGS sequence"/>
</dbReference>
<dbReference type="NCBIfam" id="NF009239">
    <property type="entry name" value="PRK12595.1"/>
    <property type="match status" value="1"/>
</dbReference>
<dbReference type="Gene3D" id="3.30.70.1140">
    <property type="entry name" value="Phospho-2-dehydro-3-deoxyheptonate aldolase, domain 1"/>
    <property type="match status" value="1"/>
</dbReference>
<dbReference type="GO" id="GO:0016832">
    <property type="term" value="F:aldehyde-lyase activity"/>
    <property type="evidence" value="ECO:0007669"/>
    <property type="project" value="InterPro"/>
</dbReference>
<evidence type="ECO:0000259" key="3">
    <source>
        <dbReference type="Pfam" id="PF18152"/>
    </source>
</evidence>
<dbReference type="GO" id="GO:0003849">
    <property type="term" value="F:3-deoxy-7-phosphoheptulonate synthase activity"/>
    <property type="evidence" value="ECO:0007669"/>
    <property type="project" value="UniProtKB-EC"/>
</dbReference>
<dbReference type="SUPFAM" id="SSF51569">
    <property type="entry name" value="Aldolase"/>
    <property type="match status" value="1"/>
</dbReference>
<evidence type="ECO:0000313" key="4">
    <source>
        <dbReference type="EMBL" id="HIQ61169.1"/>
    </source>
</evidence>
<dbReference type="Gene3D" id="3.20.20.70">
    <property type="entry name" value="Aldolase class I"/>
    <property type="match status" value="1"/>
</dbReference>
<gene>
    <name evidence="4" type="primary">aroF</name>
    <name evidence="4" type="ORF">IAD31_06195</name>
</gene>
<dbReference type="Pfam" id="PF00793">
    <property type="entry name" value="DAHP_synth_1"/>
    <property type="match status" value="1"/>
</dbReference>
<dbReference type="PANTHER" id="PTHR43018">
    <property type="entry name" value="PHOSPHO-2-DEHYDRO-3-DEOXYHEPTONATE ALDOLASE"/>
    <property type="match status" value="1"/>
</dbReference>
<evidence type="ECO:0000256" key="1">
    <source>
        <dbReference type="ARBA" id="ARBA00022679"/>
    </source>
</evidence>
<dbReference type="NCBIfam" id="TIGR01361">
    <property type="entry name" value="DAHP_synth_Bsub"/>
    <property type="match status" value="1"/>
</dbReference>